<dbReference type="Pfam" id="PF03969">
    <property type="entry name" value="AFG1_ATPase"/>
    <property type="match status" value="1"/>
</dbReference>
<dbReference type="SUPFAM" id="SSF52540">
    <property type="entry name" value="P-loop containing nucleoside triphosphate hydrolases"/>
    <property type="match status" value="1"/>
</dbReference>
<accession>A0AA41BZ40</accession>
<dbReference type="RefSeq" id="WP_194978810.1">
    <property type="nucleotide sequence ID" value="NZ_JADMKS010000011.1"/>
</dbReference>
<name>A0AA41BZ40_9GAMM</name>
<dbReference type="PANTHER" id="PTHR12169:SF6">
    <property type="entry name" value="AFG1-LIKE ATPASE"/>
    <property type="match status" value="1"/>
</dbReference>
<dbReference type="GO" id="GO:0032153">
    <property type="term" value="C:cell division site"/>
    <property type="evidence" value="ECO:0007669"/>
    <property type="project" value="TreeGrafter"/>
</dbReference>
<evidence type="ECO:0000313" key="3">
    <source>
        <dbReference type="EMBL" id="MBF6639463.1"/>
    </source>
</evidence>
<proteinExistence type="predicted"/>
<keyword evidence="3" id="KW-0132">Cell division</keyword>
<comment type="caution">
    <text evidence="3">The sequence shown here is derived from an EMBL/GenBank/DDBJ whole genome shotgun (WGS) entry which is preliminary data.</text>
</comment>
<gene>
    <name evidence="3" type="primary">zapE</name>
    <name evidence="3" type="ORF">ITX54_22625</name>
</gene>
<dbReference type="InterPro" id="IPR027417">
    <property type="entry name" value="P-loop_NTPase"/>
</dbReference>
<evidence type="ECO:0000313" key="4">
    <source>
        <dbReference type="Proteomes" id="UP000705283"/>
    </source>
</evidence>
<keyword evidence="3" id="KW-0131">Cell cycle</keyword>
<reference evidence="3" key="2">
    <citation type="submission" date="2022-09" db="EMBL/GenBank/DDBJ databases">
        <title>Rouxiella aceris sp. nov., isolated from tree sap and emended description of the genus Rhouxiella.</title>
        <authorList>
            <person name="Kim I.S."/>
        </authorList>
    </citation>
    <scope>NUCLEOTIDE SEQUENCE</scope>
    <source>
        <strain evidence="3">SAP-2</strain>
    </source>
</reference>
<evidence type="ECO:0000256" key="2">
    <source>
        <dbReference type="ARBA" id="ARBA00022840"/>
    </source>
</evidence>
<protein>
    <submittedName>
        <fullName evidence="3">Cell division protein ZapE</fullName>
    </submittedName>
</protein>
<reference evidence="3" key="1">
    <citation type="submission" date="2020-11" db="EMBL/GenBank/DDBJ databases">
        <authorList>
            <person name="Lee S.D."/>
        </authorList>
    </citation>
    <scope>NUCLEOTIDE SEQUENCE</scope>
    <source>
        <strain evidence="3">SAP-2</strain>
    </source>
</reference>
<organism evidence="3 4">
    <name type="scientific">Rouxiella silvae</name>
    <dbReference type="NCBI Taxonomy" id="1646373"/>
    <lineage>
        <taxon>Bacteria</taxon>
        <taxon>Pseudomonadati</taxon>
        <taxon>Pseudomonadota</taxon>
        <taxon>Gammaproteobacteria</taxon>
        <taxon>Enterobacterales</taxon>
        <taxon>Yersiniaceae</taxon>
        <taxon>Rouxiella</taxon>
    </lineage>
</organism>
<dbReference type="Gene3D" id="3.40.50.300">
    <property type="entry name" value="P-loop containing nucleotide triphosphate hydrolases"/>
    <property type="match status" value="1"/>
</dbReference>
<dbReference type="GO" id="GO:0016887">
    <property type="term" value="F:ATP hydrolysis activity"/>
    <property type="evidence" value="ECO:0007669"/>
    <property type="project" value="InterPro"/>
</dbReference>
<dbReference type="AlphaFoldDB" id="A0AA41BZ40"/>
<dbReference type="NCBIfam" id="NF040713">
    <property type="entry name" value="ZapE"/>
    <property type="match status" value="1"/>
</dbReference>
<dbReference type="EMBL" id="JADMKS010000011">
    <property type="protein sequence ID" value="MBF6639463.1"/>
    <property type="molecule type" value="Genomic_DNA"/>
</dbReference>
<dbReference type="PANTHER" id="PTHR12169">
    <property type="entry name" value="ATPASE N2B"/>
    <property type="match status" value="1"/>
</dbReference>
<dbReference type="GO" id="GO:0005737">
    <property type="term" value="C:cytoplasm"/>
    <property type="evidence" value="ECO:0007669"/>
    <property type="project" value="TreeGrafter"/>
</dbReference>
<keyword evidence="2" id="KW-0067">ATP-binding</keyword>
<dbReference type="Proteomes" id="UP000705283">
    <property type="component" value="Unassembled WGS sequence"/>
</dbReference>
<dbReference type="GO" id="GO:0051301">
    <property type="term" value="P:cell division"/>
    <property type="evidence" value="ECO:0007669"/>
    <property type="project" value="UniProtKB-KW"/>
</dbReference>
<evidence type="ECO:0000256" key="1">
    <source>
        <dbReference type="ARBA" id="ARBA00022741"/>
    </source>
</evidence>
<dbReference type="GO" id="GO:0005524">
    <property type="term" value="F:ATP binding"/>
    <property type="evidence" value="ECO:0007669"/>
    <property type="project" value="UniProtKB-KW"/>
</dbReference>
<keyword evidence="1" id="KW-0547">Nucleotide-binding</keyword>
<dbReference type="InterPro" id="IPR005654">
    <property type="entry name" value="ATPase_AFG1-like"/>
</dbReference>
<sequence length="352" mass="39987">MKQANSLFDFHQVMDDKARLNQLVLDPDQQQVIACLDALMKRSLSPPKKFFRKETLPKSGVYVWGTVGRGKSFIVDSFFSAAPVKNKIRVHFHDFLRELHCHINRPHTGENTLDAALNAQLGHCELLCFDELHLHDVGDAMLVKSLLELIARRRIILVATSNYPPDQLLSNPLYHSRFASSIELIKQNMQVVALGGTLDYRTLGGNTFTPFSKGAYLCPGTEAQRRDCVLPLLPVSDPLPLRVGHRHINVLSASENFLHLTFEALCAAPTAVMDYLSLCEHYRCWIIEGVPKLENSSPAVQQRFINVIDVLYDQHCRLFLISDYALHKMTEGVQQEDIQRTRSRLQQLNYLV</sequence>